<comment type="caution">
    <text evidence="1">The sequence shown here is derived from an EMBL/GenBank/DDBJ whole genome shotgun (WGS) entry which is preliminary data.</text>
</comment>
<protein>
    <submittedName>
        <fullName evidence="1">Uncharacterized protein</fullName>
    </submittedName>
</protein>
<proteinExistence type="predicted"/>
<accession>A0A9P4PX90</accession>
<name>A0A9P4PX90_9PLEO</name>
<gene>
    <name evidence="1" type="ORF">P171DRAFT_426916</name>
</gene>
<evidence type="ECO:0000313" key="2">
    <source>
        <dbReference type="Proteomes" id="UP000799764"/>
    </source>
</evidence>
<reference evidence="1" key="1">
    <citation type="journal article" date="2020" name="Stud. Mycol.">
        <title>101 Dothideomycetes genomes: a test case for predicting lifestyles and emergence of pathogens.</title>
        <authorList>
            <person name="Haridas S."/>
            <person name="Albert R."/>
            <person name="Binder M."/>
            <person name="Bloem J."/>
            <person name="Labutti K."/>
            <person name="Salamov A."/>
            <person name="Andreopoulos B."/>
            <person name="Baker S."/>
            <person name="Barry K."/>
            <person name="Bills G."/>
            <person name="Bluhm B."/>
            <person name="Cannon C."/>
            <person name="Castanera R."/>
            <person name="Culley D."/>
            <person name="Daum C."/>
            <person name="Ezra D."/>
            <person name="Gonzalez J."/>
            <person name="Henrissat B."/>
            <person name="Kuo A."/>
            <person name="Liang C."/>
            <person name="Lipzen A."/>
            <person name="Lutzoni F."/>
            <person name="Magnuson J."/>
            <person name="Mondo S."/>
            <person name="Nolan M."/>
            <person name="Ohm R."/>
            <person name="Pangilinan J."/>
            <person name="Park H.-J."/>
            <person name="Ramirez L."/>
            <person name="Alfaro M."/>
            <person name="Sun H."/>
            <person name="Tritt A."/>
            <person name="Yoshinaga Y."/>
            <person name="Zwiers L.-H."/>
            <person name="Turgeon B."/>
            <person name="Goodwin S."/>
            <person name="Spatafora J."/>
            <person name="Crous P."/>
            <person name="Grigoriev I."/>
        </authorList>
    </citation>
    <scope>NUCLEOTIDE SEQUENCE</scope>
    <source>
        <strain evidence="1">CBS 690.94</strain>
    </source>
</reference>
<dbReference type="AlphaFoldDB" id="A0A9P4PX90"/>
<dbReference type="Proteomes" id="UP000799764">
    <property type="component" value="Unassembled WGS sequence"/>
</dbReference>
<dbReference type="EMBL" id="MU001493">
    <property type="protein sequence ID" value="KAF2450569.1"/>
    <property type="molecule type" value="Genomic_DNA"/>
</dbReference>
<organism evidence="1 2">
    <name type="scientific">Karstenula rhodostoma CBS 690.94</name>
    <dbReference type="NCBI Taxonomy" id="1392251"/>
    <lineage>
        <taxon>Eukaryota</taxon>
        <taxon>Fungi</taxon>
        <taxon>Dikarya</taxon>
        <taxon>Ascomycota</taxon>
        <taxon>Pezizomycotina</taxon>
        <taxon>Dothideomycetes</taxon>
        <taxon>Pleosporomycetidae</taxon>
        <taxon>Pleosporales</taxon>
        <taxon>Massarineae</taxon>
        <taxon>Didymosphaeriaceae</taxon>
        <taxon>Karstenula</taxon>
    </lineage>
</organism>
<sequence length="93" mass="10377">MAPHPLSRISTHSSIHRPHRLDNTMTYLDASAYLLRSVSSGGTLIVRPRKGRRMCRHDAVPCLATNVVTTARLYPAQLGWRGQDDIRSCSIAH</sequence>
<keyword evidence="2" id="KW-1185">Reference proteome</keyword>
<evidence type="ECO:0000313" key="1">
    <source>
        <dbReference type="EMBL" id="KAF2450569.1"/>
    </source>
</evidence>